<accession>A0A9X8QVL9</accession>
<gene>
    <name evidence="1" type="ORF">SAMN05216268_111125</name>
</gene>
<protein>
    <submittedName>
        <fullName evidence="1">Uncharacterized protein</fullName>
    </submittedName>
</protein>
<name>A0A9X8QVL9_9ACTN</name>
<reference evidence="2" key="1">
    <citation type="submission" date="2016-11" db="EMBL/GenBank/DDBJ databases">
        <authorList>
            <person name="Jaros S."/>
            <person name="Januszkiewicz K."/>
            <person name="Wedrychowicz H."/>
        </authorList>
    </citation>
    <scope>NUCLEOTIDE SEQUENCE [LARGE SCALE GENOMIC DNA]</scope>
    <source>
        <strain evidence="2">CGMCC 4.3555</strain>
    </source>
</reference>
<evidence type="ECO:0000313" key="1">
    <source>
        <dbReference type="EMBL" id="SHM47117.1"/>
    </source>
</evidence>
<dbReference type="EMBL" id="FRBK01000011">
    <property type="protein sequence ID" value="SHM47117.1"/>
    <property type="molecule type" value="Genomic_DNA"/>
</dbReference>
<sequence>MPVDDARLVEKQQTQIAAGGQVVDQVDQLGPQRLAQAVQLFLCTGMGPMTPPLAWPCYRQTSRSIAGILCGVRFDVVMRVRSDRGWPMRTINASRPRAGSADTPDD</sequence>
<organism evidence="1 2">
    <name type="scientific">Streptomyces yunnanensis</name>
    <dbReference type="NCBI Taxonomy" id="156453"/>
    <lineage>
        <taxon>Bacteria</taxon>
        <taxon>Bacillati</taxon>
        <taxon>Actinomycetota</taxon>
        <taxon>Actinomycetes</taxon>
        <taxon>Kitasatosporales</taxon>
        <taxon>Streptomycetaceae</taxon>
        <taxon>Streptomyces</taxon>
    </lineage>
</organism>
<dbReference type="AlphaFoldDB" id="A0A9X8QVL9"/>
<dbReference type="Proteomes" id="UP000184388">
    <property type="component" value="Unassembled WGS sequence"/>
</dbReference>
<dbReference type="RefSeq" id="WP_073446086.1">
    <property type="nucleotide sequence ID" value="NZ_FRBK01000011.1"/>
</dbReference>
<evidence type="ECO:0000313" key="2">
    <source>
        <dbReference type="Proteomes" id="UP000184388"/>
    </source>
</evidence>
<proteinExistence type="predicted"/>
<comment type="caution">
    <text evidence="1">The sequence shown here is derived from an EMBL/GenBank/DDBJ whole genome shotgun (WGS) entry which is preliminary data.</text>
</comment>